<evidence type="ECO:0000256" key="2">
    <source>
        <dbReference type="SAM" id="Phobius"/>
    </source>
</evidence>
<sequence length="54" mass="6264">MQSLNSLKDDERMGPFRRSNQCSDRNSGELLFPGRLSIMFTITAIQFLLCWILL</sequence>
<dbReference type="AlphaFoldDB" id="A0A0E9R4R7"/>
<feature type="transmembrane region" description="Helical" evidence="2">
    <location>
        <begin position="36"/>
        <end position="53"/>
    </location>
</feature>
<accession>A0A0E9R4R7</accession>
<protein>
    <submittedName>
        <fullName evidence="3">Uncharacterized protein</fullName>
    </submittedName>
</protein>
<evidence type="ECO:0000256" key="1">
    <source>
        <dbReference type="SAM" id="MobiDB-lite"/>
    </source>
</evidence>
<name>A0A0E9R4R7_ANGAN</name>
<reference evidence="3" key="1">
    <citation type="submission" date="2014-11" db="EMBL/GenBank/DDBJ databases">
        <authorList>
            <person name="Amaro Gonzalez C."/>
        </authorList>
    </citation>
    <scope>NUCLEOTIDE SEQUENCE</scope>
</reference>
<keyword evidence="2" id="KW-1133">Transmembrane helix</keyword>
<dbReference type="EMBL" id="GBXM01084416">
    <property type="protein sequence ID" value="JAH24161.1"/>
    <property type="molecule type" value="Transcribed_RNA"/>
</dbReference>
<feature type="region of interest" description="Disordered" evidence="1">
    <location>
        <begin position="1"/>
        <end position="27"/>
    </location>
</feature>
<evidence type="ECO:0000313" key="3">
    <source>
        <dbReference type="EMBL" id="JAH24161.1"/>
    </source>
</evidence>
<proteinExistence type="predicted"/>
<keyword evidence="2" id="KW-0812">Transmembrane</keyword>
<reference evidence="3" key="2">
    <citation type="journal article" date="2015" name="Fish Shellfish Immunol.">
        <title>Early steps in the European eel (Anguilla anguilla)-Vibrio vulnificus interaction in the gills: Role of the RtxA13 toxin.</title>
        <authorList>
            <person name="Callol A."/>
            <person name="Pajuelo D."/>
            <person name="Ebbesson L."/>
            <person name="Teles M."/>
            <person name="MacKenzie S."/>
            <person name="Amaro C."/>
        </authorList>
    </citation>
    <scope>NUCLEOTIDE SEQUENCE</scope>
</reference>
<keyword evidence="2" id="KW-0472">Membrane</keyword>
<organism evidence="3">
    <name type="scientific">Anguilla anguilla</name>
    <name type="common">European freshwater eel</name>
    <name type="synonym">Muraena anguilla</name>
    <dbReference type="NCBI Taxonomy" id="7936"/>
    <lineage>
        <taxon>Eukaryota</taxon>
        <taxon>Metazoa</taxon>
        <taxon>Chordata</taxon>
        <taxon>Craniata</taxon>
        <taxon>Vertebrata</taxon>
        <taxon>Euteleostomi</taxon>
        <taxon>Actinopterygii</taxon>
        <taxon>Neopterygii</taxon>
        <taxon>Teleostei</taxon>
        <taxon>Anguilliformes</taxon>
        <taxon>Anguillidae</taxon>
        <taxon>Anguilla</taxon>
    </lineage>
</organism>